<dbReference type="GO" id="GO:0005254">
    <property type="term" value="F:chloride channel activity"/>
    <property type="evidence" value="ECO:0007669"/>
    <property type="project" value="TreeGrafter"/>
</dbReference>
<dbReference type="Pfam" id="PF04547">
    <property type="entry name" value="Anoctamin"/>
    <property type="match status" value="1"/>
</dbReference>
<protein>
    <recommendedName>
        <fullName evidence="6">Anoctamin</fullName>
    </recommendedName>
</protein>
<name>A0A914RAN5_PAREQ</name>
<keyword evidence="8" id="KW-1185">Reference proteome</keyword>
<evidence type="ECO:0000256" key="4">
    <source>
        <dbReference type="ARBA" id="ARBA00022989"/>
    </source>
</evidence>
<accession>A0A914RAN5</accession>
<evidence type="ECO:0000259" key="7">
    <source>
        <dbReference type="Pfam" id="PF04547"/>
    </source>
</evidence>
<feature type="transmembrane region" description="Helical" evidence="6">
    <location>
        <begin position="57"/>
        <end position="82"/>
    </location>
</feature>
<evidence type="ECO:0000313" key="9">
    <source>
        <dbReference type="WBParaSite" id="PEQ_0000177001-mRNA-1"/>
    </source>
</evidence>
<dbReference type="InterPro" id="IPR049452">
    <property type="entry name" value="Anoctamin_TM"/>
</dbReference>
<evidence type="ECO:0000256" key="5">
    <source>
        <dbReference type="ARBA" id="ARBA00023136"/>
    </source>
</evidence>
<dbReference type="PANTHER" id="PTHR12308:SF73">
    <property type="entry name" value="ANOCTAMIN"/>
    <property type="match status" value="1"/>
</dbReference>
<keyword evidence="4 6" id="KW-1133">Transmembrane helix</keyword>
<evidence type="ECO:0000256" key="2">
    <source>
        <dbReference type="ARBA" id="ARBA00009671"/>
    </source>
</evidence>
<dbReference type="Proteomes" id="UP000887564">
    <property type="component" value="Unplaced"/>
</dbReference>
<evidence type="ECO:0000256" key="6">
    <source>
        <dbReference type="RuleBase" id="RU280814"/>
    </source>
</evidence>
<dbReference type="WBParaSite" id="PEQ_0000177001-mRNA-1">
    <property type="protein sequence ID" value="PEQ_0000177001-mRNA-1"/>
    <property type="gene ID" value="PEQ_0000177001"/>
</dbReference>
<dbReference type="GO" id="GO:0005886">
    <property type="term" value="C:plasma membrane"/>
    <property type="evidence" value="ECO:0007669"/>
    <property type="project" value="TreeGrafter"/>
</dbReference>
<dbReference type="PANTHER" id="PTHR12308">
    <property type="entry name" value="ANOCTAMIN"/>
    <property type="match status" value="1"/>
</dbReference>
<evidence type="ECO:0000313" key="8">
    <source>
        <dbReference type="Proteomes" id="UP000887564"/>
    </source>
</evidence>
<comment type="subcellular location">
    <subcellularLocation>
        <location evidence="1 6">Membrane</location>
        <topology evidence="1 6">Multi-pass membrane protein</topology>
    </subcellularLocation>
</comment>
<comment type="similarity">
    <text evidence="2 6">Belongs to the anoctamin family.</text>
</comment>
<organism evidence="8 9">
    <name type="scientific">Parascaris equorum</name>
    <name type="common">Equine roundworm</name>
    <dbReference type="NCBI Taxonomy" id="6256"/>
    <lineage>
        <taxon>Eukaryota</taxon>
        <taxon>Metazoa</taxon>
        <taxon>Ecdysozoa</taxon>
        <taxon>Nematoda</taxon>
        <taxon>Chromadorea</taxon>
        <taxon>Rhabditida</taxon>
        <taxon>Spirurina</taxon>
        <taxon>Ascaridomorpha</taxon>
        <taxon>Ascaridoidea</taxon>
        <taxon>Ascarididae</taxon>
        <taxon>Parascaris</taxon>
    </lineage>
</organism>
<dbReference type="InterPro" id="IPR007632">
    <property type="entry name" value="Anoctamin"/>
</dbReference>
<sequence>MAMKGVYSDMFILHDPSQVCISTDRNERTLSKQWIPFYKFQPLDKIRDYFGEKITFYFAWEGTFLTVLWPAAVIGTICFTYVSQILHYRSQMYGILENGESISLPLRK</sequence>
<reference evidence="9" key="1">
    <citation type="submission" date="2022-11" db="UniProtKB">
        <authorList>
            <consortium name="WormBaseParasite"/>
        </authorList>
    </citation>
    <scope>IDENTIFICATION</scope>
</reference>
<keyword evidence="3 6" id="KW-0812">Transmembrane</keyword>
<comment type="caution">
    <text evidence="6">Lacks conserved residue(s) required for the propagation of feature annotation.</text>
</comment>
<evidence type="ECO:0000256" key="1">
    <source>
        <dbReference type="ARBA" id="ARBA00004141"/>
    </source>
</evidence>
<keyword evidence="5 6" id="KW-0472">Membrane</keyword>
<feature type="domain" description="Anoctamin transmembrane" evidence="7">
    <location>
        <begin position="46"/>
        <end position="82"/>
    </location>
</feature>
<dbReference type="AlphaFoldDB" id="A0A914RAN5"/>
<proteinExistence type="inferred from homology"/>
<evidence type="ECO:0000256" key="3">
    <source>
        <dbReference type="ARBA" id="ARBA00022692"/>
    </source>
</evidence>